<name>A0AAD2HK26_9AGAR</name>
<evidence type="ECO:0000313" key="1">
    <source>
        <dbReference type="EMBL" id="CAK5276349.1"/>
    </source>
</evidence>
<reference evidence="1" key="1">
    <citation type="submission" date="2023-11" db="EMBL/GenBank/DDBJ databases">
        <authorList>
            <person name="De Vega J J."/>
            <person name="De Vega J J."/>
        </authorList>
    </citation>
    <scope>NUCLEOTIDE SEQUENCE</scope>
</reference>
<organism evidence="1 2">
    <name type="scientific">Mycena citricolor</name>
    <dbReference type="NCBI Taxonomy" id="2018698"/>
    <lineage>
        <taxon>Eukaryota</taxon>
        <taxon>Fungi</taxon>
        <taxon>Dikarya</taxon>
        <taxon>Basidiomycota</taxon>
        <taxon>Agaricomycotina</taxon>
        <taxon>Agaricomycetes</taxon>
        <taxon>Agaricomycetidae</taxon>
        <taxon>Agaricales</taxon>
        <taxon>Marasmiineae</taxon>
        <taxon>Mycenaceae</taxon>
        <taxon>Mycena</taxon>
    </lineage>
</organism>
<comment type="caution">
    <text evidence="1">The sequence shown here is derived from an EMBL/GenBank/DDBJ whole genome shotgun (WGS) entry which is preliminary data.</text>
</comment>
<dbReference type="Proteomes" id="UP001295794">
    <property type="component" value="Unassembled WGS sequence"/>
</dbReference>
<gene>
    <name evidence="1" type="ORF">MYCIT1_LOCUS24521</name>
</gene>
<keyword evidence="2" id="KW-1185">Reference proteome</keyword>
<sequence>MKCHASSISAPVITSFAVCAKRAHQKQTRKRSGMHPDVPAGDIRATSSLTSIAASLTCHAIRPHFPPMPAPETTSSKMPTSRPVLGHVNLMADTLIANASLEESVGFLPFTLRAIVRSMVSSGTPGVAGALATAARARLVEQTEEIRGTETLTLFVTTSAKETKTIDAPAPALFDLLRRARALYGCGMGFASLGVLATIVDASLGARWFDDQTAELLAVVDSDIAQAIQSCKEEIEGGRVDDYTAARQIVVRLRDSIETSDAEVTRWGGEPPFERAGSSLMFWKV</sequence>
<dbReference type="AlphaFoldDB" id="A0AAD2HK26"/>
<accession>A0AAD2HK26</accession>
<proteinExistence type="predicted"/>
<evidence type="ECO:0000313" key="2">
    <source>
        <dbReference type="Proteomes" id="UP001295794"/>
    </source>
</evidence>
<dbReference type="EMBL" id="CAVNYO010000406">
    <property type="protein sequence ID" value="CAK5276349.1"/>
    <property type="molecule type" value="Genomic_DNA"/>
</dbReference>
<protein>
    <submittedName>
        <fullName evidence="1">Uncharacterized protein</fullName>
    </submittedName>
</protein>